<name>N6URF7_DENPD</name>
<dbReference type="AlphaFoldDB" id="N6URF7"/>
<protein>
    <submittedName>
        <fullName evidence="1">Uncharacterized protein</fullName>
    </submittedName>
</protein>
<organism evidence="1">
    <name type="scientific">Dendroctonus ponderosae</name>
    <name type="common">Mountain pine beetle</name>
    <dbReference type="NCBI Taxonomy" id="77166"/>
    <lineage>
        <taxon>Eukaryota</taxon>
        <taxon>Metazoa</taxon>
        <taxon>Ecdysozoa</taxon>
        <taxon>Arthropoda</taxon>
        <taxon>Hexapoda</taxon>
        <taxon>Insecta</taxon>
        <taxon>Pterygota</taxon>
        <taxon>Neoptera</taxon>
        <taxon>Endopterygota</taxon>
        <taxon>Coleoptera</taxon>
        <taxon>Polyphaga</taxon>
        <taxon>Cucujiformia</taxon>
        <taxon>Curculionidae</taxon>
        <taxon>Scolytinae</taxon>
        <taxon>Dendroctonus</taxon>
    </lineage>
</organism>
<dbReference type="HOGENOM" id="CLU_3175922_0_0_1"/>
<proteinExistence type="predicted"/>
<evidence type="ECO:0000313" key="1">
    <source>
        <dbReference type="EMBL" id="ENN81337.1"/>
    </source>
</evidence>
<reference evidence="1" key="1">
    <citation type="journal article" date="2013" name="Genome Biol.">
        <title>Draft genome of the mountain pine beetle, Dendroctonus ponderosae Hopkins, a major forest pest.</title>
        <authorList>
            <person name="Keeling C.I."/>
            <person name="Yuen M.M."/>
            <person name="Liao N.Y."/>
            <person name="Docking T.R."/>
            <person name="Chan S.K."/>
            <person name="Taylor G.A."/>
            <person name="Palmquist D.L."/>
            <person name="Jackman S.D."/>
            <person name="Nguyen A."/>
            <person name="Li M."/>
            <person name="Henderson H."/>
            <person name="Janes J.K."/>
            <person name="Zhao Y."/>
            <person name="Pandoh P."/>
            <person name="Moore R."/>
            <person name="Sperling F.A."/>
            <person name="Huber D.P."/>
            <person name="Birol I."/>
            <person name="Jones S.J."/>
            <person name="Bohlmann J."/>
        </authorList>
    </citation>
    <scope>NUCLEOTIDE SEQUENCE</scope>
</reference>
<gene>
    <name evidence="1" type="ORF">YQE_02260</name>
</gene>
<feature type="non-terminal residue" evidence="1">
    <location>
        <position position="1"/>
    </location>
</feature>
<dbReference type="EMBL" id="KB740114">
    <property type="protein sequence ID" value="ENN81337.1"/>
    <property type="molecule type" value="Genomic_DNA"/>
</dbReference>
<accession>N6URF7</accession>
<sequence>MDKHEPKKIKETRLKEVRITVSPCYGLETEHLDCPLSASISSHSSIV</sequence>